<evidence type="ECO:0000313" key="2">
    <source>
        <dbReference type="Proteomes" id="UP000282613"/>
    </source>
</evidence>
<dbReference type="EMBL" id="UYRS01021321">
    <property type="protein sequence ID" value="VDK50124.1"/>
    <property type="molecule type" value="Genomic_DNA"/>
</dbReference>
<name>A0A0R3WH92_TAEAS</name>
<dbReference type="Proteomes" id="UP000282613">
    <property type="component" value="Unassembled WGS sequence"/>
</dbReference>
<gene>
    <name evidence="1" type="ORF">TASK_LOCUS10236</name>
</gene>
<reference evidence="1 2" key="2">
    <citation type="submission" date="2018-11" db="EMBL/GenBank/DDBJ databases">
        <authorList>
            <consortium name="Pathogen Informatics"/>
        </authorList>
    </citation>
    <scope>NUCLEOTIDE SEQUENCE [LARGE SCALE GENOMIC DNA]</scope>
</reference>
<evidence type="ECO:0000313" key="3">
    <source>
        <dbReference type="WBParaSite" id="TASK_0001023501-mRNA-1"/>
    </source>
</evidence>
<proteinExistence type="predicted"/>
<dbReference type="WBParaSite" id="TASK_0001023501-mRNA-1">
    <property type="protein sequence ID" value="TASK_0001023501-mRNA-1"/>
    <property type="gene ID" value="TASK_0001023501"/>
</dbReference>
<dbReference type="AlphaFoldDB" id="A0A0R3WH92"/>
<organism evidence="3">
    <name type="scientific">Taenia asiatica</name>
    <name type="common">Asian tapeworm</name>
    <dbReference type="NCBI Taxonomy" id="60517"/>
    <lineage>
        <taxon>Eukaryota</taxon>
        <taxon>Metazoa</taxon>
        <taxon>Spiralia</taxon>
        <taxon>Lophotrochozoa</taxon>
        <taxon>Platyhelminthes</taxon>
        <taxon>Cestoda</taxon>
        <taxon>Eucestoda</taxon>
        <taxon>Cyclophyllidea</taxon>
        <taxon>Taeniidae</taxon>
        <taxon>Taenia</taxon>
    </lineage>
</organism>
<reference evidence="3" key="1">
    <citation type="submission" date="2017-02" db="UniProtKB">
        <authorList>
            <consortium name="WormBaseParasite"/>
        </authorList>
    </citation>
    <scope>IDENTIFICATION</scope>
</reference>
<accession>A0A0R3WH92</accession>
<evidence type="ECO:0000313" key="1">
    <source>
        <dbReference type="EMBL" id="VDK50124.1"/>
    </source>
</evidence>
<protein>
    <submittedName>
        <fullName evidence="1 3">Uncharacterized protein</fullName>
    </submittedName>
</protein>
<sequence>MSCRTKSVGFIPSFFDFTGPPSETVQWKQPCINPVENTVEVCDTGCNPVTHREVAAVHKPCLPMATLIKAKHVIHSASGWLQICHPEVS</sequence>
<keyword evidence="2" id="KW-1185">Reference proteome</keyword>